<dbReference type="AlphaFoldDB" id="A0A9E4N3P1"/>
<protein>
    <submittedName>
        <fullName evidence="2">Uncharacterized protein</fullName>
    </submittedName>
</protein>
<proteinExistence type="predicted"/>
<accession>A0A9E4N3P1</accession>
<sequence length="408" mass="44832">MIRTFPWVLTGILLFANHLSAQPWTVSTPIDVSEPAKQGVFHHLESSGRQNIAVSDGIVGIVWEDDSDGTPRIYFASKPLEASSFSPKLKISGKGEAYEPSIVTLGDGRFAIGWEEDEQASARIVAVTKMGPIAQLGEKTSGQVNLASSSDQLLIVYREQLQRFGQIILHKLTVDDQLHLSPVQRCPVDPAPMKDDQLYPVITAHAEGFDIAWEDRRLGHTVIMHSQSQPGEPCKFSPPGRISEEPPGPKADFGSGHGVARVALADYGNSSLYAAWADKRDFREGYDIYGANKQGDQAFGSNVRVQDDFGANYRQWHATIAGHPNGQLIVAWTDERDGSKDVWYSWLEDGEWSDDLALSGASGKGVQDHPSITLDSSGDLHVAWVHRENDGGPTQIRYLYAPLESDDR</sequence>
<name>A0A9E4N3P1_9GAMM</name>
<evidence type="ECO:0000256" key="1">
    <source>
        <dbReference type="SAM" id="SignalP"/>
    </source>
</evidence>
<feature type="chain" id="PRO_5038847291" evidence="1">
    <location>
        <begin position="22"/>
        <end position="408"/>
    </location>
</feature>
<reference evidence="2" key="1">
    <citation type="journal article" date="2021" name="Proc. Natl. Acad. Sci. U.S.A.">
        <title>Global biogeography of chemosynthetic symbionts reveals both localized and globally distributed symbiont groups. .</title>
        <authorList>
            <person name="Osvatic J.T."/>
            <person name="Wilkins L.G.E."/>
            <person name="Leibrecht L."/>
            <person name="Leray M."/>
            <person name="Zauner S."/>
            <person name="Polzin J."/>
            <person name="Camacho Y."/>
            <person name="Gros O."/>
            <person name="van Gils J.A."/>
            <person name="Eisen J.A."/>
            <person name="Petersen J.M."/>
            <person name="Yuen B."/>
        </authorList>
    </citation>
    <scope>NUCLEOTIDE SEQUENCE</scope>
    <source>
        <strain evidence="2">MAGclacostrist064TRANS</strain>
    </source>
</reference>
<organism evidence="2 3">
    <name type="scientific">Candidatus Thiodiazotropha taylori</name>
    <dbReference type="NCBI Taxonomy" id="2792791"/>
    <lineage>
        <taxon>Bacteria</taxon>
        <taxon>Pseudomonadati</taxon>
        <taxon>Pseudomonadota</taxon>
        <taxon>Gammaproteobacteria</taxon>
        <taxon>Chromatiales</taxon>
        <taxon>Sedimenticolaceae</taxon>
        <taxon>Candidatus Thiodiazotropha</taxon>
    </lineage>
</organism>
<comment type="caution">
    <text evidence="2">The sequence shown here is derived from an EMBL/GenBank/DDBJ whole genome shotgun (WGS) entry which is preliminary data.</text>
</comment>
<gene>
    <name evidence="2" type="ORF">JAZ07_06335</name>
</gene>
<dbReference type="EMBL" id="JAEPCM010000209">
    <property type="protein sequence ID" value="MCG7945952.1"/>
    <property type="molecule type" value="Genomic_DNA"/>
</dbReference>
<keyword evidence="1" id="KW-0732">Signal</keyword>
<feature type="signal peptide" evidence="1">
    <location>
        <begin position="1"/>
        <end position="21"/>
    </location>
</feature>
<evidence type="ECO:0000313" key="3">
    <source>
        <dbReference type="Proteomes" id="UP000886667"/>
    </source>
</evidence>
<evidence type="ECO:0000313" key="2">
    <source>
        <dbReference type="EMBL" id="MCG7945952.1"/>
    </source>
</evidence>
<dbReference type="Proteomes" id="UP000886667">
    <property type="component" value="Unassembled WGS sequence"/>
</dbReference>